<reference evidence="2" key="1">
    <citation type="submission" date="2011-06" db="EMBL/GenBank/DDBJ databases">
        <title>The complete genome of chromosome of Runella slithyformis DSM 19594.</title>
        <authorList>
            <consortium name="US DOE Joint Genome Institute (JGI-PGF)"/>
            <person name="Lucas S."/>
            <person name="Han J."/>
            <person name="Lapidus A."/>
            <person name="Bruce D."/>
            <person name="Goodwin L."/>
            <person name="Pitluck S."/>
            <person name="Peters L."/>
            <person name="Kyrpides N."/>
            <person name="Mavromatis K."/>
            <person name="Ivanova N."/>
            <person name="Ovchinnikova G."/>
            <person name="Zhang X."/>
            <person name="Misra M."/>
            <person name="Detter J.C."/>
            <person name="Tapia R."/>
            <person name="Han C."/>
            <person name="Land M."/>
            <person name="Hauser L."/>
            <person name="Markowitz V."/>
            <person name="Cheng J.-F."/>
            <person name="Hugenholtz P."/>
            <person name="Woyke T."/>
            <person name="Wu D."/>
            <person name="Tindall B."/>
            <person name="Faehrich R."/>
            <person name="Brambilla E."/>
            <person name="Klenk H.-P."/>
            <person name="Eisen J.A."/>
        </authorList>
    </citation>
    <scope>NUCLEOTIDE SEQUENCE [LARGE SCALE GENOMIC DNA]</scope>
    <source>
        <strain evidence="2">ATCC 29530 / DSM 19594 / LMG 11500 / NCIMB 11436 / LSU 4</strain>
    </source>
</reference>
<dbReference type="RefSeq" id="WP_013929595.1">
    <property type="nucleotide sequence ID" value="NC_015703.1"/>
</dbReference>
<dbReference type="Proteomes" id="UP000000493">
    <property type="component" value="Chromosome"/>
</dbReference>
<sequence>MKKILTLTLAFSCGITLAQKTDNVGIGTSRPDPSAILDLNSNSKGLLLPRMSEAQRNAIKNPAAGLIIFQTDQLIGTYTFDGSVWQPSSARTSSVSSVGAWDKQGNSIDATDFIGTTGASPVSTLVFKVGGNNAGYISTGATFLGVSTPSSTAVTGVSNTGFGQNVLSSLTSATNNTAVGTNSQRVNTSSNNTSMGSASLYENVGGSDNTAIGFGAMRNNQSGGYNVAVGASSMNLNQSGFYNMAFGFAALEKNVSSSDNMALGTEALRYFTGQRNTAVGTWAGRGVNGSSTGSSNIFIGYSAGANETGSNKLYIANTDTSTPLIGGDFTNRLLKFHTGTTAPTATAGFVAIGDFSANGSTSTPGTGAINTFPAFTGSSQYRLIVQDGILTEKIKVALRNSTDWADYVFEPNYKAKMMSLEEVENFTIKNKHLPNVPSAEEMARDGIDVTKTSAKLMEKIEELTLYIIELNKRIKELEANK</sequence>
<proteinExistence type="predicted"/>
<keyword evidence="2" id="KW-1185">Reference proteome</keyword>
<protein>
    <recommendedName>
        <fullName evidence="3">Peptidase S74 domain-containing protein</fullName>
    </recommendedName>
</protein>
<accession>A0A7U3ZN64</accession>
<name>A0A7U3ZN64_RUNSL</name>
<evidence type="ECO:0000313" key="1">
    <source>
        <dbReference type="EMBL" id="AEI50292.1"/>
    </source>
</evidence>
<evidence type="ECO:0000313" key="2">
    <source>
        <dbReference type="Proteomes" id="UP000000493"/>
    </source>
</evidence>
<dbReference type="KEGG" id="rsi:Runsl_3938"/>
<organism evidence="1 2">
    <name type="scientific">Runella slithyformis (strain ATCC 29530 / DSM 19594 / LMG 11500 / NCIMB 11436 / LSU 4)</name>
    <dbReference type="NCBI Taxonomy" id="761193"/>
    <lineage>
        <taxon>Bacteria</taxon>
        <taxon>Pseudomonadati</taxon>
        <taxon>Bacteroidota</taxon>
        <taxon>Cytophagia</taxon>
        <taxon>Cytophagales</taxon>
        <taxon>Spirosomataceae</taxon>
        <taxon>Runella</taxon>
    </lineage>
</organism>
<gene>
    <name evidence="1" type="ordered locus">Runsl_3938</name>
</gene>
<evidence type="ECO:0008006" key="3">
    <source>
        <dbReference type="Google" id="ProtNLM"/>
    </source>
</evidence>
<dbReference type="EMBL" id="CP002859">
    <property type="protein sequence ID" value="AEI50292.1"/>
    <property type="molecule type" value="Genomic_DNA"/>
</dbReference>
<reference evidence="1 2" key="2">
    <citation type="journal article" date="2012" name="Stand. Genomic Sci.">
        <title>Complete genome sequence of the aquatic bacterium Runella slithyformis type strain (LSU 4(T)).</title>
        <authorList>
            <person name="Copeland A."/>
            <person name="Zhang X."/>
            <person name="Misra M."/>
            <person name="Lapidus A."/>
            <person name="Nolan M."/>
            <person name="Lucas S."/>
            <person name="Deshpande S."/>
            <person name="Cheng J.F."/>
            <person name="Tapia R."/>
            <person name="Goodwin L.A."/>
            <person name="Pitluck S."/>
            <person name="Liolios K."/>
            <person name="Pagani I."/>
            <person name="Ivanova N."/>
            <person name="Mikhailova N."/>
            <person name="Pati A."/>
            <person name="Chen A."/>
            <person name="Palaniappan K."/>
            <person name="Land M."/>
            <person name="Hauser L."/>
            <person name="Pan C."/>
            <person name="Jeffries C.D."/>
            <person name="Detter J.C."/>
            <person name="Brambilla E.M."/>
            <person name="Rohde M."/>
            <person name="Djao O.D."/>
            <person name="Goker M."/>
            <person name="Sikorski J."/>
            <person name="Tindall B.J."/>
            <person name="Woyke T."/>
            <person name="Bristow J."/>
            <person name="Eisen J.A."/>
            <person name="Markowitz V."/>
            <person name="Hugenholtz P."/>
            <person name="Kyrpides N.C."/>
            <person name="Klenk H.P."/>
            <person name="Mavromatis K."/>
        </authorList>
    </citation>
    <scope>NUCLEOTIDE SEQUENCE [LARGE SCALE GENOMIC DNA]</scope>
    <source>
        <strain evidence="2">ATCC 29530 / DSM 19594 / LMG 11500 / NCIMB 11436 / LSU 4</strain>
    </source>
</reference>
<dbReference type="AlphaFoldDB" id="A0A7U3ZN64"/>